<sequence>MQKNLYYRTVFKRTNAIKEAMLSFFMALSSYPRLLLEVFIRRNFGERYFSFSGSIFLALLLGLYPLLKIGGLSLLRPSYGYYGSSFSFGNFMLHYASWYGFLLAFLVMAVRRNEEVKRLPSVFDFARFSLSSGRLHPRFLEFKIGDRRLGLRTIETLLEPAFFFLIGLVLWMFGQGIGLVLILCSIIYSLSYQAAYYQGDQFIMDKIDEMICNEELVKSFVEERDPSQTRGFNFYGRRPVNPETRRKVAETFLETEETVIAL</sequence>
<dbReference type="EMBL" id="RQJO01000015">
    <property type="protein sequence ID" value="RRA98642.1"/>
    <property type="molecule type" value="Genomic_DNA"/>
</dbReference>
<organism evidence="2 3">
    <name type="scientific">Larkinella rosea</name>
    <dbReference type="NCBI Taxonomy" id="2025312"/>
    <lineage>
        <taxon>Bacteria</taxon>
        <taxon>Pseudomonadati</taxon>
        <taxon>Bacteroidota</taxon>
        <taxon>Cytophagia</taxon>
        <taxon>Cytophagales</taxon>
        <taxon>Spirosomataceae</taxon>
        <taxon>Larkinella</taxon>
    </lineage>
</organism>
<dbReference type="OrthoDB" id="676747at2"/>
<keyword evidence="1" id="KW-1133">Transmembrane helix</keyword>
<keyword evidence="1" id="KW-0812">Transmembrane</keyword>
<protein>
    <submittedName>
        <fullName evidence="2">Uncharacterized protein</fullName>
    </submittedName>
</protein>
<keyword evidence="1" id="KW-0472">Membrane</keyword>
<evidence type="ECO:0000256" key="1">
    <source>
        <dbReference type="SAM" id="Phobius"/>
    </source>
</evidence>
<keyword evidence="3" id="KW-1185">Reference proteome</keyword>
<feature type="transmembrane region" description="Helical" evidence="1">
    <location>
        <begin position="87"/>
        <end position="110"/>
    </location>
</feature>
<evidence type="ECO:0000313" key="3">
    <source>
        <dbReference type="Proteomes" id="UP000271925"/>
    </source>
</evidence>
<dbReference type="RefSeq" id="WP_124878481.1">
    <property type="nucleotide sequence ID" value="NZ_RQJO01000015.1"/>
</dbReference>
<dbReference type="AlphaFoldDB" id="A0A3P1BCY5"/>
<dbReference type="Proteomes" id="UP000271925">
    <property type="component" value="Unassembled WGS sequence"/>
</dbReference>
<evidence type="ECO:0000313" key="2">
    <source>
        <dbReference type="EMBL" id="RRA98642.1"/>
    </source>
</evidence>
<feature type="transmembrane region" description="Helical" evidence="1">
    <location>
        <begin position="157"/>
        <end position="173"/>
    </location>
</feature>
<reference evidence="2 3" key="1">
    <citation type="submission" date="2018-11" db="EMBL/GenBank/DDBJ databases">
        <authorList>
            <person name="Zhou Z."/>
            <person name="Wang G."/>
        </authorList>
    </citation>
    <scope>NUCLEOTIDE SEQUENCE [LARGE SCALE GENOMIC DNA]</scope>
    <source>
        <strain evidence="2 3">KCTC52004</strain>
    </source>
</reference>
<comment type="caution">
    <text evidence="2">The sequence shown here is derived from an EMBL/GenBank/DDBJ whole genome shotgun (WGS) entry which is preliminary data.</text>
</comment>
<name>A0A3P1BCY5_9BACT</name>
<feature type="transmembrane region" description="Helical" evidence="1">
    <location>
        <begin position="48"/>
        <end position="67"/>
    </location>
</feature>
<gene>
    <name evidence="2" type="ORF">EHT25_26950</name>
</gene>
<proteinExistence type="predicted"/>
<accession>A0A3P1BCY5</accession>